<dbReference type="AlphaFoldDB" id="A0A835CU62"/>
<evidence type="ECO:0000313" key="3">
    <source>
        <dbReference type="Proteomes" id="UP000639338"/>
    </source>
</evidence>
<evidence type="ECO:0000256" key="1">
    <source>
        <dbReference type="SAM" id="SignalP"/>
    </source>
</evidence>
<keyword evidence="3" id="KW-1185">Reference proteome</keyword>
<dbReference type="Proteomes" id="UP000639338">
    <property type="component" value="Unassembled WGS sequence"/>
</dbReference>
<feature type="signal peptide" evidence="1">
    <location>
        <begin position="1"/>
        <end position="21"/>
    </location>
</feature>
<feature type="chain" id="PRO_5032581992" description="Odorant-binding protein" evidence="1">
    <location>
        <begin position="22"/>
        <end position="76"/>
    </location>
</feature>
<reference evidence="2 3" key="1">
    <citation type="submission" date="2020-08" db="EMBL/GenBank/DDBJ databases">
        <title>Aphidius gifuensis genome sequencing and assembly.</title>
        <authorList>
            <person name="Du Z."/>
        </authorList>
    </citation>
    <scope>NUCLEOTIDE SEQUENCE [LARGE SCALE GENOMIC DNA]</scope>
    <source>
        <strain evidence="2">YNYX2018</strain>
        <tissue evidence="2">Adults</tissue>
    </source>
</reference>
<gene>
    <name evidence="2" type="ORF">HCN44_011292</name>
</gene>
<evidence type="ECO:0008006" key="4">
    <source>
        <dbReference type="Google" id="ProtNLM"/>
    </source>
</evidence>
<name>A0A835CU62_APHGI</name>
<proteinExistence type="predicted"/>
<organism evidence="2 3">
    <name type="scientific">Aphidius gifuensis</name>
    <name type="common">Parasitoid wasp</name>
    <dbReference type="NCBI Taxonomy" id="684658"/>
    <lineage>
        <taxon>Eukaryota</taxon>
        <taxon>Metazoa</taxon>
        <taxon>Ecdysozoa</taxon>
        <taxon>Arthropoda</taxon>
        <taxon>Hexapoda</taxon>
        <taxon>Insecta</taxon>
        <taxon>Pterygota</taxon>
        <taxon>Neoptera</taxon>
        <taxon>Endopterygota</taxon>
        <taxon>Hymenoptera</taxon>
        <taxon>Apocrita</taxon>
        <taxon>Ichneumonoidea</taxon>
        <taxon>Braconidae</taxon>
        <taxon>Aphidiinae</taxon>
        <taxon>Aphidius</taxon>
    </lineage>
</organism>
<sequence>MGIFKLLLVFAIIVAFSSVESQQLEDIDISVPKINTIGIYSSDAYKACVRICKEQYGEGSKDYTKCVFGCAMVLPQ</sequence>
<accession>A0A835CU62</accession>
<keyword evidence="1" id="KW-0732">Signal</keyword>
<comment type="caution">
    <text evidence="2">The sequence shown here is derived from an EMBL/GenBank/DDBJ whole genome shotgun (WGS) entry which is preliminary data.</text>
</comment>
<protein>
    <recommendedName>
        <fullName evidence="4">Odorant-binding protein</fullName>
    </recommendedName>
</protein>
<dbReference type="EMBL" id="JACMRX010000003">
    <property type="protein sequence ID" value="KAF7994023.1"/>
    <property type="molecule type" value="Genomic_DNA"/>
</dbReference>
<evidence type="ECO:0000313" key="2">
    <source>
        <dbReference type="EMBL" id="KAF7994023.1"/>
    </source>
</evidence>